<evidence type="ECO:0000313" key="1">
    <source>
        <dbReference type="EMBL" id="KAF9472556.1"/>
    </source>
</evidence>
<comment type="caution">
    <text evidence="1">The sequence shown here is derived from an EMBL/GenBank/DDBJ whole genome shotgun (WGS) entry which is preliminary data.</text>
</comment>
<accession>A0A9P5YPB6</accession>
<sequence>MVLMTMIILPSARSMLRVQRESCKMDSMGWFRSLADFVLAYQTHTPESKGVNASIRQCW</sequence>
<name>A0A9P5YPB6_9AGAR</name>
<evidence type="ECO:0000313" key="2">
    <source>
        <dbReference type="Proteomes" id="UP000807469"/>
    </source>
</evidence>
<dbReference type="Proteomes" id="UP000807469">
    <property type="component" value="Unassembled WGS sequence"/>
</dbReference>
<dbReference type="EMBL" id="MU155523">
    <property type="protein sequence ID" value="KAF9472556.1"/>
    <property type="molecule type" value="Genomic_DNA"/>
</dbReference>
<protein>
    <submittedName>
        <fullName evidence="1">Uncharacterized protein</fullName>
    </submittedName>
</protein>
<organism evidence="1 2">
    <name type="scientific">Pholiota conissans</name>
    <dbReference type="NCBI Taxonomy" id="109636"/>
    <lineage>
        <taxon>Eukaryota</taxon>
        <taxon>Fungi</taxon>
        <taxon>Dikarya</taxon>
        <taxon>Basidiomycota</taxon>
        <taxon>Agaricomycotina</taxon>
        <taxon>Agaricomycetes</taxon>
        <taxon>Agaricomycetidae</taxon>
        <taxon>Agaricales</taxon>
        <taxon>Agaricineae</taxon>
        <taxon>Strophariaceae</taxon>
        <taxon>Pholiota</taxon>
    </lineage>
</organism>
<proteinExistence type="predicted"/>
<dbReference type="AlphaFoldDB" id="A0A9P5YPB6"/>
<reference evidence="1" key="1">
    <citation type="submission" date="2020-11" db="EMBL/GenBank/DDBJ databases">
        <authorList>
            <consortium name="DOE Joint Genome Institute"/>
            <person name="Ahrendt S."/>
            <person name="Riley R."/>
            <person name="Andreopoulos W."/>
            <person name="Labutti K."/>
            <person name="Pangilinan J."/>
            <person name="Ruiz-Duenas F.J."/>
            <person name="Barrasa J.M."/>
            <person name="Sanchez-Garcia M."/>
            <person name="Camarero S."/>
            <person name="Miyauchi S."/>
            <person name="Serrano A."/>
            <person name="Linde D."/>
            <person name="Babiker R."/>
            <person name="Drula E."/>
            <person name="Ayuso-Fernandez I."/>
            <person name="Pacheco R."/>
            <person name="Padilla G."/>
            <person name="Ferreira P."/>
            <person name="Barriuso J."/>
            <person name="Kellner H."/>
            <person name="Castanera R."/>
            <person name="Alfaro M."/>
            <person name="Ramirez L."/>
            <person name="Pisabarro A.G."/>
            <person name="Kuo A."/>
            <person name="Tritt A."/>
            <person name="Lipzen A."/>
            <person name="He G."/>
            <person name="Yan M."/>
            <person name="Ng V."/>
            <person name="Cullen D."/>
            <person name="Martin F."/>
            <person name="Rosso M.-N."/>
            <person name="Henrissat B."/>
            <person name="Hibbett D."/>
            <person name="Martinez A.T."/>
            <person name="Grigoriev I.V."/>
        </authorList>
    </citation>
    <scope>NUCLEOTIDE SEQUENCE</scope>
    <source>
        <strain evidence="1">CIRM-BRFM 674</strain>
    </source>
</reference>
<gene>
    <name evidence="1" type="ORF">BDN70DRAFT_886876</name>
</gene>
<keyword evidence="2" id="KW-1185">Reference proteome</keyword>